<dbReference type="InterPro" id="IPR005650">
    <property type="entry name" value="BlaI_family"/>
</dbReference>
<dbReference type="RefSeq" id="WP_166532737.1">
    <property type="nucleotide sequence ID" value="NZ_VNHW01000004.1"/>
</dbReference>
<dbReference type="Proteomes" id="UP000322499">
    <property type="component" value="Unassembled WGS sequence"/>
</dbReference>
<dbReference type="InterPro" id="IPR036390">
    <property type="entry name" value="WH_DNA-bd_sf"/>
</dbReference>
<comment type="caution">
    <text evidence="5">The sequence shown here is derived from an EMBL/GenBank/DDBJ whole genome shotgun (WGS) entry which is preliminary data.</text>
</comment>
<evidence type="ECO:0000256" key="4">
    <source>
        <dbReference type="ARBA" id="ARBA00023163"/>
    </source>
</evidence>
<accession>A0A5S5CY36</accession>
<evidence type="ECO:0000313" key="6">
    <source>
        <dbReference type="Proteomes" id="UP000322499"/>
    </source>
</evidence>
<keyword evidence="3" id="KW-0238">DNA-binding</keyword>
<dbReference type="GO" id="GO:0003677">
    <property type="term" value="F:DNA binding"/>
    <property type="evidence" value="ECO:0007669"/>
    <property type="project" value="UniProtKB-KW"/>
</dbReference>
<comment type="similarity">
    <text evidence="1">Belongs to the BlaI transcriptional regulatory family.</text>
</comment>
<dbReference type="InterPro" id="IPR036388">
    <property type="entry name" value="WH-like_DNA-bd_sf"/>
</dbReference>
<evidence type="ECO:0000256" key="2">
    <source>
        <dbReference type="ARBA" id="ARBA00023015"/>
    </source>
</evidence>
<dbReference type="SUPFAM" id="SSF46785">
    <property type="entry name" value="Winged helix' DNA-binding domain"/>
    <property type="match status" value="1"/>
</dbReference>
<evidence type="ECO:0000256" key="3">
    <source>
        <dbReference type="ARBA" id="ARBA00023125"/>
    </source>
</evidence>
<dbReference type="Pfam" id="PF03965">
    <property type="entry name" value="Penicillinase_R"/>
    <property type="match status" value="1"/>
</dbReference>
<dbReference type="GO" id="GO:0045892">
    <property type="term" value="P:negative regulation of DNA-templated transcription"/>
    <property type="evidence" value="ECO:0007669"/>
    <property type="project" value="InterPro"/>
</dbReference>
<dbReference type="Gene3D" id="1.10.10.10">
    <property type="entry name" value="Winged helix-like DNA-binding domain superfamily/Winged helix DNA-binding domain"/>
    <property type="match status" value="1"/>
</dbReference>
<reference evidence="5 6" key="1">
    <citation type="submission" date="2019-07" db="EMBL/GenBank/DDBJ databases">
        <title>Genomic Encyclopedia of Archaeal and Bacterial Type Strains, Phase II (KMG-II): from individual species to whole genera.</title>
        <authorList>
            <person name="Goeker M."/>
        </authorList>
    </citation>
    <scope>NUCLEOTIDE SEQUENCE [LARGE SCALE GENOMIC DNA]</scope>
    <source>
        <strain evidence="5 6">DSM 46842</strain>
    </source>
</reference>
<evidence type="ECO:0000256" key="1">
    <source>
        <dbReference type="ARBA" id="ARBA00011046"/>
    </source>
</evidence>
<proteinExistence type="inferred from homology"/>
<evidence type="ECO:0000313" key="5">
    <source>
        <dbReference type="EMBL" id="TYP88643.1"/>
    </source>
</evidence>
<organism evidence="5 6">
    <name type="scientific">Blastococcus xanthinilyticus</name>
    <dbReference type="NCBI Taxonomy" id="1564164"/>
    <lineage>
        <taxon>Bacteria</taxon>
        <taxon>Bacillati</taxon>
        <taxon>Actinomycetota</taxon>
        <taxon>Actinomycetes</taxon>
        <taxon>Geodermatophilales</taxon>
        <taxon>Geodermatophilaceae</taxon>
        <taxon>Blastococcus</taxon>
    </lineage>
</organism>
<protein>
    <submittedName>
        <fullName evidence="5">Putative transcriptional regulator</fullName>
    </submittedName>
</protein>
<keyword evidence="6" id="KW-1185">Reference proteome</keyword>
<sequence>MPPLGKLEAAVMGILWSADGALTVREVLERLPVTRNLAYTTVMTVLSTLHRKGMVDREAVGRAYSYLPARSREAAAAASLREILEASEDPRSVLLHFAATATDEESQVLRDGLSKRSSEL</sequence>
<keyword evidence="4" id="KW-0804">Transcription</keyword>
<dbReference type="EMBL" id="VNHW01000004">
    <property type="protein sequence ID" value="TYP88643.1"/>
    <property type="molecule type" value="Genomic_DNA"/>
</dbReference>
<gene>
    <name evidence="5" type="ORF">BD833_104353</name>
</gene>
<name>A0A5S5CY36_9ACTN</name>
<keyword evidence="2" id="KW-0805">Transcription regulation</keyword>
<dbReference type="AlphaFoldDB" id="A0A5S5CY36"/>